<protein>
    <submittedName>
        <fullName evidence="6">MCL1 protein</fullName>
    </submittedName>
</protein>
<dbReference type="Pfam" id="PF00452">
    <property type="entry name" value="Bcl-2"/>
    <property type="match status" value="1"/>
</dbReference>
<dbReference type="GO" id="GO:0008630">
    <property type="term" value="P:intrinsic apoptotic signaling pathway in response to DNA damage"/>
    <property type="evidence" value="ECO:0007669"/>
    <property type="project" value="TreeGrafter"/>
</dbReference>
<dbReference type="GO" id="GO:0008053">
    <property type="term" value="P:mitochondrial fusion"/>
    <property type="evidence" value="ECO:0007669"/>
    <property type="project" value="TreeGrafter"/>
</dbReference>
<dbReference type="PANTHER" id="PTHR11256">
    <property type="entry name" value="BCL-2 RELATED"/>
    <property type="match status" value="1"/>
</dbReference>
<evidence type="ECO:0000259" key="5">
    <source>
        <dbReference type="SMART" id="SM00337"/>
    </source>
</evidence>
<organism evidence="6 7">
    <name type="scientific">Polypterus senegalus</name>
    <name type="common">Senegal bichir</name>
    <dbReference type="NCBI Taxonomy" id="55291"/>
    <lineage>
        <taxon>Eukaryota</taxon>
        <taxon>Metazoa</taxon>
        <taxon>Chordata</taxon>
        <taxon>Craniata</taxon>
        <taxon>Vertebrata</taxon>
        <taxon>Euteleostomi</taxon>
        <taxon>Actinopterygii</taxon>
        <taxon>Polypteriformes</taxon>
        <taxon>Polypteridae</taxon>
        <taxon>Polypterus</taxon>
    </lineage>
</organism>
<keyword evidence="7" id="KW-1185">Reference proteome</keyword>
<gene>
    <name evidence="6" type="primary">Mcl1</name>
    <name evidence="6" type="ORF">GTO96_0003383</name>
</gene>
<dbReference type="GO" id="GO:0051400">
    <property type="term" value="F:BH domain binding"/>
    <property type="evidence" value="ECO:0007669"/>
    <property type="project" value="TreeGrafter"/>
</dbReference>
<dbReference type="PROSITE" id="PS50062">
    <property type="entry name" value="BCL2_FAMILY"/>
    <property type="match status" value="1"/>
</dbReference>
<feature type="non-terminal residue" evidence="6">
    <location>
        <position position="246"/>
    </location>
</feature>
<evidence type="ECO:0000256" key="3">
    <source>
        <dbReference type="SAM" id="MobiDB-lite"/>
    </source>
</evidence>
<feature type="region of interest" description="Disordered" evidence="3">
    <location>
        <begin position="43"/>
        <end position="62"/>
    </location>
</feature>
<feature type="transmembrane region" description="Helical" evidence="4">
    <location>
        <begin position="223"/>
        <end position="243"/>
    </location>
</feature>
<dbReference type="GO" id="GO:0001836">
    <property type="term" value="P:release of cytochrome c from mitochondria"/>
    <property type="evidence" value="ECO:0007669"/>
    <property type="project" value="TreeGrafter"/>
</dbReference>
<dbReference type="CDD" id="cd06845">
    <property type="entry name" value="Bcl-2_like"/>
    <property type="match status" value="1"/>
</dbReference>
<dbReference type="Gene3D" id="1.10.437.10">
    <property type="entry name" value="Blc2-like"/>
    <property type="match status" value="1"/>
</dbReference>
<keyword evidence="4" id="KW-1133">Transmembrane helix</keyword>
<feature type="compositionally biased region" description="Polar residues" evidence="3">
    <location>
        <begin position="45"/>
        <end position="57"/>
    </location>
</feature>
<evidence type="ECO:0000313" key="7">
    <source>
        <dbReference type="Proteomes" id="UP000886611"/>
    </source>
</evidence>
<dbReference type="InterPro" id="IPR026298">
    <property type="entry name" value="Bcl-2_fam"/>
</dbReference>
<sequence length="246" mass="27938">MSDFPKSTKTMEDGEFDDYLEEAGSVSQLQMLSSKNCLKLGEGTNVDSCRPSTQDATSRPVDSVQYGRRPVSKFEKETRELIAAYLFRSAGLPHSCSRTGRKPFDILVGVGDRIIENNKSFFNEALQTIDVSQKELLEYMTSLAQAMLTERVLKWRHVTGFIIFGSAVAKHLKQVNLEHCILPLADHISALLLKHCKDWIVKNRAWEGFADFYHFVVHEPEIWRFRITFLGLAFLAAGLVSLFELM</sequence>
<dbReference type="GO" id="GO:0005741">
    <property type="term" value="C:mitochondrial outer membrane"/>
    <property type="evidence" value="ECO:0007669"/>
    <property type="project" value="TreeGrafter"/>
</dbReference>
<dbReference type="SMART" id="SM00337">
    <property type="entry name" value="BCL"/>
    <property type="match status" value="1"/>
</dbReference>
<dbReference type="Proteomes" id="UP000886611">
    <property type="component" value="Unassembled WGS sequence"/>
</dbReference>
<proteinExistence type="inferred from homology"/>
<dbReference type="PANTHER" id="PTHR11256:SF46">
    <property type="entry name" value="INDUCED MYELOID LEUKEMIA CELL DIFFERENTIATION PROTEIN MCL-1"/>
    <property type="match status" value="1"/>
</dbReference>
<evidence type="ECO:0000256" key="2">
    <source>
        <dbReference type="ARBA" id="ARBA00022703"/>
    </source>
</evidence>
<dbReference type="SUPFAM" id="SSF56854">
    <property type="entry name" value="Bcl-2 inhibitors of programmed cell death"/>
    <property type="match status" value="1"/>
</dbReference>
<evidence type="ECO:0000256" key="1">
    <source>
        <dbReference type="ARBA" id="ARBA00009458"/>
    </source>
</evidence>
<dbReference type="InterPro" id="IPR036834">
    <property type="entry name" value="Bcl-2-like_sf"/>
</dbReference>
<dbReference type="GO" id="GO:0042981">
    <property type="term" value="P:regulation of apoptotic process"/>
    <property type="evidence" value="ECO:0007669"/>
    <property type="project" value="InterPro"/>
</dbReference>
<feature type="non-terminal residue" evidence="6">
    <location>
        <position position="1"/>
    </location>
</feature>
<dbReference type="InterPro" id="IPR046371">
    <property type="entry name" value="Bcl-2_BH1-3"/>
</dbReference>
<keyword evidence="2" id="KW-0053">Apoptosis</keyword>
<comment type="caution">
    <text evidence="6">The sequence shown here is derived from an EMBL/GenBank/DDBJ whole genome shotgun (WGS) entry which is preliminary data.</text>
</comment>
<dbReference type="OrthoDB" id="8970788at2759"/>
<evidence type="ECO:0000313" key="6">
    <source>
        <dbReference type="EMBL" id="KAG2463855.1"/>
    </source>
</evidence>
<keyword evidence="4" id="KW-0812">Transmembrane</keyword>
<dbReference type="InterPro" id="IPR002475">
    <property type="entry name" value="Bcl2-like"/>
</dbReference>
<name>A0A8X7XAF9_POLSE</name>
<dbReference type="GO" id="GO:0015267">
    <property type="term" value="F:channel activity"/>
    <property type="evidence" value="ECO:0007669"/>
    <property type="project" value="TreeGrafter"/>
</dbReference>
<keyword evidence="4" id="KW-0472">Membrane</keyword>
<evidence type="ECO:0000256" key="4">
    <source>
        <dbReference type="SAM" id="Phobius"/>
    </source>
</evidence>
<dbReference type="EMBL" id="JAATIS010003638">
    <property type="protein sequence ID" value="KAG2463855.1"/>
    <property type="molecule type" value="Genomic_DNA"/>
</dbReference>
<dbReference type="GO" id="GO:0097192">
    <property type="term" value="P:extrinsic apoptotic signaling pathway in absence of ligand"/>
    <property type="evidence" value="ECO:0007669"/>
    <property type="project" value="TreeGrafter"/>
</dbReference>
<accession>A0A8X7XAF9</accession>
<comment type="similarity">
    <text evidence="1">Belongs to the Bcl-2 family.</text>
</comment>
<feature type="domain" description="Bcl-2 Bcl-2 homology region 1-3" evidence="5">
    <location>
        <begin position="107"/>
        <end position="206"/>
    </location>
</feature>
<reference evidence="6 7" key="1">
    <citation type="journal article" date="2021" name="Cell">
        <title>Tracing the genetic footprints of vertebrate landing in non-teleost ray-finned fishes.</title>
        <authorList>
            <person name="Bi X."/>
            <person name="Wang K."/>
            <person name="Yang L."/>
            <person name="Pan H."/>
            <person name="Jiang H."/>
            <person name="Wei Q."/>
            <person name="Fang M."/>
            <person name="Yu H."/>
            <person name="Zhu C."/>
            <person name="Cai Y."/>
            <person name="He Y."/>
            <person name="Gan X."/>
            <person name="Zeng H."/>
            <person name="Yu D."/>
            <person name="Zhu Y."/>
            <person name="Jiang H."/>
            <person name="Qiu Q."/>
            <person name="Yang H."/>
            <person name="Zhang Y.E."/>
            <person name="Wang W."/>
            <person name="Zhu M."/>
            <person name="He S."/>
            <person name="Zhang G."/>
        </authorList>
    </citation>
    <scope>NUCLEOTIDE SEQUENCE [LARGE SCALE GENOMIC DNA]</scope>
    <source>
        <strain evidence="6">Bchr_013</strain>
    </source>
</reference>
<dbReference type="AlphaFoldDB" id="A0A8X7XAF9"/>